<dbReference type="KEGG" id="rhg:EXZ61_18455"/>
<dbReference type="EMBL" id="CP036282">
    <property type="protein sequence ID" value="QDL56001.1"/>
    <property type="molecule type" value="Genomic_DNA"/>
</dbReference>
<proteinExistence type="predicted"/>
<evidence type="ECO:0000259" key="1">
    <source>
        <dbReference type="Pfam" id="PF14267"/>
    </source>
</evidence>
<gene>
    <name evidence="2" type="ORF">EXZ61_18455</name>
</gene>
<dbReference type="AlphaFoldDB" id="A0A515ETM4"/>
<keyword evidence="3" id="KW-1185">Reference proteome</keyword>
<protein>
    <submittedName>
        <fullName evidence="2">GIY-YIG nuclease family protein</fullName>
    </submittedName>
</protein>
<accession>A0A515ETM4</accession>
<evidence type="ECO:0000313" key="2">
    <source>
        <dbReference type="EMBL" id="QDL56001.1"/>
    </source>
</evidence>
<feature type="domain" description="DUF4357" evidence="1">
    <location>
        <begin position="225"/>
        <end position="278"/>
    </location>
</feature>
<sequence>MSAPFSLRIFVADGDPDGLRIVDKSNWIGKALVFPRALLPQVKARPELAQTGVYLLLGPRPDGEGDMLYVGEGDPIRPRLESHYAQKDFWTRAIGFTTTTAGQLNKAHVQFLESRLIALARAAKRMPLDNANQPAEPSLSEADRADMEVFLGHMLGMLPVLGVHAFEQAPKVPAAKAGPVLTCKGKGVQATGYEASQGFVVRAGSQAVVAVTNAFNQMTGACELRADLLKNGVLVEEGGVLRFTQDYVFSAPSAASDIVLGGSTNGRTSWKDANGRTLKEIQMAEAGQ</sequence>
<reference evidence="3" key="1">
    <citation type="submission" date="2019-02" db="EMBL/GenBank/DDBJ databases">
        <title>Complete genome sequence of Rhodoferax sp. Gr-4.</title>
        <authorList>
            <person name="Jin L."/>
        </authorList>
    </citation>
    <scope>NUCLEOTIDE SEQUENCE [LARGE SCALE GENOMIC DNA]</scope>
    <source>
        <strain evidence="3">Gr-4</strain>
    </source>
</reference>
<dbReference type="RefSeq" id="WP_142813199.1">
    <property type="nucleotide sequence ID" value="NZ_CP036282.1"/>
</dbReference>
<dbReference type="InterPro" id="IPR025579">
    <property type="entry name" value="DUF4357"/>
</dbReference>
<dbReference type="CDD" id="cd10447">
    <property type="entry name" value="GIY-YIG_unchar_2"/>
    <property type="match status" value="1"/>
</dbReference>
<evidence type="ECO:0000313" key="3">
    <source>
        <dbReference type="Proteomes" id="UP000317365"/>
    </source>
</evidence>
<dbReference type="Proteomes" id="UP000317365">
    <property type="component" value="Chromosome"/>
</dbReference>
<reference evidence="3" key="2">
    <citation type="journal article" date="2020" name="Int. J. Syst. Evol. Microbiol.">
        <title>Genomic insights into a novel species Rhodoferax aquaticus sp. nov., isolated from freshwater.</title>
        <authorList>
            <person name="Li T."/>
            <person name="Zhuo Y."/>
            <person name="Jin C.Z."/>
            <person name="Wu X."/>
            <person name="Ko S.R."/>
            <person name="Jin F.J."/>
            <person name="Ahn C.Y."/>
            <person name="Oh H.M."/>
            <person name="Lee H.G."/>
            <person name="Jin L."/>
        </authorList>
    </citation>
    <scope>NUCLEOTIDE SEQUENCE [LARGE SCALE GENOMIC DNA]</scope>
    <source>
        <strain evidence="3">Gr-4</strain>
    </source>
</reference>
<name>A0A515ETM4_9BURK</name>
<organism evidence="2 3">
    <name type="scientific">Rhodoferax aquaticus</name>
    <dbReference type="NCBI Taxonomy" id="2527691"/>
    <lineage>
        <taxon>Bacteria</taxon>
        <taxon>Pseudomonadati</taxon>
        <taxon>Pseudomonadota</taxon>
        <taxon>Betaproteobacteria</taxon>
        <taxon>Burkholderiales</taxon>
        <taxon>Comamonadaceae</taxon>
        <taxon>Rhodoferax</taxon>
    </lineage>
</organism>
<dbReference type="Pfam" id="PF14267">
    <property type="entry name" value="DUF4357"/>
    <property type="match status" value="1"/>
</dbReference>